<dbReference type="CDD" id="cd00211">
    <property type="entry name" value="PTS_IIA_fru"/>
    <property type="match status" value="1"/>
</dbReference>
<dbReference type="Proteomes" id="UP000665043">
    <property type="component" value="Chromosome"/>
</dbReference>
<dbReference type="RefSeq" id="WP_209365636.1">
    <property type="nucleotide sequence ID" value="NZ_CP046956.1"/>
</dbReference>
<accession>A0ABX7VUY6</accession>
<organism evidence="9 10">
    <name type="scientific">Sediminibacillus dalangtanensis</name>
    <dbReference type="NCBI Taxonomy" id="2729421"/>
    <lineage>
        <taxon>Bacteria</taxon>
        <taxon>Bacillati</taxon>
        <taxon>Bacillota</taxon>
        <taxon>Bacilli</taxon>
        <taxon>Bacillales</taxon>
        <taxon>Bacillaceae</taxon>
        <taxon>Sediminibacillus</taxon>
    </lineage>
</organism>
<dbReference type="InterPro" id="IPR007737">
    <property type="entry name" value="Mga_HTH"/>
</dbReference>
<dbReference type="InterPro" id="IPR002178">
    <property type="entry name" value="PTS_EIIA_type-2_dom"/>
</dbReference>
<dbReference type="Gene3D" id="3.40.50.2300">
    <property type="match status" value="1"/>
</dbReference>
<evidence type="ECO:0000259" key="6">
    <source>
        <dbReference type="PROSITE" id="PS51094"/>
    </source>
</evidence>
<name>A0ABX7VUY6_9BACI</name>
<dbReference type="InterPro" id="IPR036634">
    <property type="entry name" value="PRD_sf"/>
</dbReference>
<dbReference type="Pfam" id="PF00874">
    <property type="entry name" value="PRD"/>
    <property type="match status" value="2"/>
</dbReference>
<dbReference type="SUPFAM" id="SSF52794">
    <property type="entry name" value="PTS system IIB component-like"/>
    <property type="match status" value="1"/>
</dbReference>
<protein>
    <submittedName>
        <fullName evidence="9">PRD domain-containing protein</fullName>
    </submittedName>
</protein>
<dbReference type="InterPro" id="IPR011608">
    <property type="entry name" value="PRD"/>
</dbReference>
<feature type="domain" description="PTS EIIB type-2" evidence="7">
    <location>
        <begin position="419"/>
        <end position="507"/>
    </location>
</feature>
<evidence type="ECO:0000256" key="1">
    <source>
        <dbReference type="ARBA" id="ARBA00022679"/>
    </source>
</evidence>
<dbReference type="Gene3D" id="1.10.10.10">
    <property type="entry name" value="Winged helix-like DNA-binding domain superfamily/Winged helix DNA-binding domain"/>
    <property type="match status" value="1"/>
</dbReference>
<evidence type="ECO:0000256" key="5">
    <source>
        <dbReference type="ARBA" id="ARBA00023163"/>
    </source>
</evidence>
<dbReference type="Pfam" id="PF05043">
    <property type="entry name" value="Mga"/>
    <property type="match status" value="1"/>
</dbReference>
<gene>
    <name evidence="9" type="ORF">ERJ70_15050</name>
</gene>
<dbReference type="InterPro" id="IPR036095">
    <property type="entry name" value="PTS_EIIB-like_sf"/>
</dbReference>
<dbReference type="InterPro" id="IPR013011">
    <property type="entry name" value="PTS_EIIB_2"/>
</dbReference>
<evidence type="ECO:0000259" key="8">
    <source>
        <dbReference type="PROSITE" id="PS51372"/>
    </source>
</evidence>
<dbReference type="SUPFAM" id="SSF63520">
    <property type="entry name" value="PTS-regulatory domain, PRD"/>
    <property type="match status" value="2"/>
</dbReference>
<keyword evidence="4" id="KW-0010">Activator</keyword>
<dbReference type="SUPFAM" id="SSF55804">
    <property type="entry name" value="Phoshotransferase/anion transport protein"/>
    <property type="match status" value="1"/>
</dbReference>
<evidence type="ECO:0000256" key="4">
    <source>
        <dbReference type="ARBA" id="ARBA00023159"/>
    </source>
</evidence>
<reference evidence="9 10" key="1">
    <citation type="submission" date="2019-12" db="EMBL/GenBank/DDBJ databases">
        <title>The whole genome sequencing of a strain isolated from a Mars analog, Dalangtan Playa.</title>
        <authorList>
            <person name="Huang T."/>
        </authorList>
    </citation>
    <scope>NUCLEOTIDE SEQUENCE [LARGE SCALE GENOMIC DNA]</scope>
    <source>
        <strain evidence="9 10">DP4-553-S</strain>
    </source>
</reference>
<evidence type="ECO:0000259" key="7">
    <source>
        <dbReference type="PROSITE" id="PS51099"/>
    </source>
</evidence>
<feature type="domain" description="PRD" evidence="8">
    <location>
        <begin position="307"/>
        <end position="414"/>
    </location>
</feature>
<dbReference type="PROSITE" id="PS51099">
    <property type="entry name" value="PTS_EIIB_TYPE_2"/>
    <property type="match status" value="1"/>
</dbReference>
<evidence type="ECO:0000313" key="9">
    <source>
        <dbReference type="EMBL" id="QTN00502.1"/>
    </source>
</evidence>
<proteinExistence type="predicted"/>
<keyword evidence="2" id="KW-0677">Repeat</keyword>
<dbReference type="Gene3D" id="3.40.930.10">
    <property type="entry name" value="Mannitol-specific EII, Chain A"/>
    <property type="match status" value="1"/>
</dbReference>
<dbReference type="PANTHER" id="PTHR30185">
    <property type="entry name" value="CRYPTIC BETA-GLUCOSIDE BGL OPERON ANTITERMINATOR"/>
    <property type="match status" value="1"/>
</dbReference>
<dbReference type="PANTHER" id="PTHR30185:SF9">
    <property type="entry name" value="MANNITOL-SPECIFIC PHOSPHOTRANSFERASE ENZYME IIA COMPONENT"/>
    <property type="match status" value="1"/>
</dbReference>
<dbReference type="PROSITE" id="PS51094">
    <property type="entry name" value="PTS_EIIA_TYPE_2"/>
    <property type="match status" value="1"/>
</dbReference>
<feature type="domain" description="PTS EIIA type-2" evidence="6">
    <location>
        <begin position="560"/>
        <end position="703"/>
    </location>
</feature>
<keyword evidence="3" id="KW-0805">Transcription regulation</keyword>
<dbReference type="Pfam" id="PF00359">
    <property type="entry name" value="PTS_EIIA_2"/>
    <property type="match status" value="1"/>
</dbReference>
<dbReference type="CDD" id="cd05568">
    <property type="entry name" value="PTS_IIB_bgl_like"/>
    <property type="match status" value="1"/>
</dbReference>
<dbReference type="InterPro" id="IPR050661">
    <property type="entry name" value="BglG_antiterminators"/>
</dbReference>
<dbReference type="PROSITE" id="PS51372">
    <property type="entry name" value="PRD_2"/>
    <property type="match status" value="2"/>
</dbReference>
<keyword evidence="1" id="KW-0808">Transferase</keyword>
<dbReference type="InterPro" id="IPR036388">
    <property type="entry name" value="WH-like_DNA-bd_sf"/>
</dbReference>
<evidence type="ECO:0000256" key="2">
    <source>
        <dbReference type="ARBA" id="ARBA00022737"/>
    </source>
</evidence>
<dbReference type="InterPro" id="IPR016152">
    <property type="entry name" value="PTrfase/Anion_transptr"/>
</dbReference>
<dbReference type="EMBL" id="CP046956">
    <property type="protein sequence ID" value="QTN00502.1"/>
    <property type="molecule type" value="Genomic_DNA"/>
</dbReference>
<feature type="domain" description="PRD" evidence="8">
    <location>
        <begin position="196"/>
        <end position="301"/>
    </location>
</feature>
<keyword evidence="10" id="KW-1185">Reference proteome</keyword>
<evidence type="ECO:0000313" key="10">
    <source>
        <dbReference type="Proteomes" id="UP000665043"/>
    </source>
</evidence>
<sequence>MTLDARSKYILNRFVETNGYLAVRTITNSLNISRRTFYYDLKKINQFLQENGLQEIQRQKKRGYYLRQEDKHKIPSLVQLMNHTQYFFDKQDRHMMMAVQLLSSEKALFLEDMQKMTQVSKGTVSNDLKALKKALTKFLLEVKFDRKSGFSITGSETNKRSALVYYVTQLVTTNKRENILEKVNTAVVPHLLKLPYFSEQRLYHIKNVIVSNEEMLGVELTDDTIEYLAFQFMILMQRIRDGHRVLVERFEKEALQQTKEFSAARAIINQLSKLENDPLPEDEVYFVTMNLLGSKVNHSDFEVHKTEEMKSLKAAIHHMVLDFQKYACVVFQNKEKLETTLFLHLKPAYYRLKYNVDITDEWSSIIQQKYPEIYQLTSRVVFHLEAILDKKIPEQELAYIAIHFGGWLKKEGKKPAPRRRALIVCQNGIGTSNMLRMQLEELLSTIDIAGCISLRQYYQMKIDVEVIFSTTPIKTGSVPVILVEPIMNEKEKELLLKQYNFLFGRNSSAKSKISVESIIDIVQHHAQILDKKELVRELSCHLQAETTDTLKERDKPMLNELLTEEMIQLVDEVEGWEKAIKLASRPLLDRNFIEQAYIDSMIDDIKTLGPYVVIAPRIAIPHSRPENGVNKVGISLLKSSESISFSDQEKHQANLIFVLAAIDNETHLKALSQLTNLLGEEENINRLIETSNKQEILELVDYYSQE</sequence>
<evidence type="ECO:0000256" key="3">
    <source>
        <dbReference type="ARBA" id="ARBA00023015"/>
    </source>
</evidence>
<dbReference type="Gene3D" id="1.10.1790.10">
    <property type="entry name" value="PRD domain"/>
    <property type="match status" value="2"/>
</dbReference>
<keyword evidence="5" id="KW-0804">Transcription</keyword>